<evidence type="ECO:0000313" key="4">
    <source>
        <dbReference type="Proteomes" id="UP001501414"/>
    </source>
</evidence>
<proteinExistence type="predicted"/>
<comment type="caution">
    <text evidence="3">The sequence shown here is derived from an EMBL/GenBank/DDBJ whole genome shotgun (WGS) entry which is preliminary data.</text>
</comment>
<dbReference type="InterPro" id="IPR000073">
    <property type="entry name" value="AB_hydrolase_1"/>
</dbReference>
<dbReference type="PRINTS" id="PR00412">
    <property type="entry name" value="EPOXHYDRLASE"/>
</dbReference>
<dbReference type="EMBL" id="BAAAJK010000027">
    <property type="protein sequence ID" value="GAA1394971.1"/>
    <property type="molecule type" value="Genomic_DNA"/>
</dbReference>
<protein>
    <submittedName>
        <fullName evidence="3">Alpha/beta hydrolase</fullName>
    </submittedName>
</protein>
<dbReference type="Pfam" id="PF00561">
    <property type="entry name" value="Abhydrolase_1"/>
    <property type="match status" value="1"/>
</dbReference>
<feature type="domain" description="AB hydrolase-1" evidence="2">
    <location>
        <begin position="14"/>
        <end position="240"/>
    </location>
</feature>
<accession>A0ABP4IT06</accession>
<dbReference type="SUPFAM" id="SSF53474">
    <property type="entry name" value="alpha/beta-Hydrolases"/>
    <property type="match status" value="1"/>
</dbReference>
<sequence length="255" mass="27515">MLLNVHHAGDPDGPPVLAVHGVTGHGLRFRPLFDACPQLRWISVDVRGHGRSPWAPPWNLERHVADALDVLDGLGIGRAAVVGHSFGGAIATHLARTAPDRVSRLVLIDPAIGLDPDDMLERAEEFRADQSWTDVAAARADRVATWPGVSGELVDAELADHLAERDGALRWRYSRASVVAAWSEMARPAVVPPAGLPTLVLPATGAEFVRDGWLDACRAELGDDLTVHPFDTGHMVYLERPAETAAELRAFLTTP</sequence>
<organism evidence="3 4">
    <name type="scientific">Pseudonocardia kongjuensis</name>
    <dbReference type="NCBI Taxonomy" id="102227"/>
    <lineage>
        <taxon>Bacteria</taxon>
        <taxon>Bacillati</taxon>
        <taxon>Actinomycetota</taxon>
        <taxon>Actinomycetes</taxon>
        <taxon>Pseudonocardiales</taxon>
        <taxon>Pseudonocardiaceae</taxon>
        <taxon>Pseudonocardia</taxon>
    </lineage>
</organism>
<keyword evidence="4" id="KW-1185">Reference proteome</keyword>
<dbReference type="Proteomes" id="UP001501414">
    <property type="component" value="Unassembled WGS sequence"/>
</dbReference>
<dbReference type="RefSeq" id="WP_344025492.1">
    <property type="nucleotide sequence ID" value="NZ_BAAAJK010000027.1"/>
</dbReference>
<dbReference type="InterPro" id="IPR029058">
    <property type="entry name" value="AB_hydrolase_fold"/>
</dbReference>
<reference evidence="4" key="1">
    <citation type="journal article" date="2019" name="Int. J. Syst. Evol. Microbiol.">
        <title>The Global Catalogue of Microorganisms (GCM) 10K type strain sequencing project: providing services to taxonomists for standard genome sequencing and annotation.</title>
        <authorList>
            <consortium name="The Broad Institute Genomics Platform"/>
            <consortium name="The Broad Institute Genome Sequencing Center for Infectious Disease"/>
            <person name="Wu L."/>
            <person name="Ma J."/>
        </authorList>
    </citation>
    <scope>NUCLEOTIDE SEQUENCE [LARGE SCALE GENOMIC DNA]</scope>
    <source>
        <strain evidence="4">JCM 11896</strain>
    </source>
</reference>
<keyword evidence="1 3" id="KW-0378">Hydrolase</keyword>
<evidence type="ECO:0000259" key="2">
    <source>
        <dbReference type="Pfam" id="PF00561"/>
    </source>
</evidence>
<evidence type="ECO:0000313" key="3">
    <source>
        <dbReference type="EMBL" id="GAA1394971.1"/>
    </source>
</evidence>
<dbReference type="InterPro" id="IPR000639">
    <property type="entry name" value="Epox_hydrolase-like"/>
</dbReference>
<evidence type="ECO:0000256" key="1">
    <source>
        <dbReference type="ARBA" id="ARBA00022801"/>
    </source>
</evidence>
<dbReference type="PANTHER" id="PTHR43798">
    <property type="entry name" value="MONOACYLGLYCEROL LIPASE"/>
    <property type="match status" value="1"/>
</dbReference>
<gene>
    <name evidence="3" type="ORF">GCM10009613_43930</name>
</gene>
<dbReference type="Gene3D" id="3.40.50.1820">
    <property type="entry name" value="alpha/beta hydrolase"/>
    <property type="match status" value="1"/>
</dbReference>
<dbReference type="InterPro" id="IPR050266">
    <property type="entry name" value="AB_hydrolase_sf"/>
</dbReference>
<dbReference type="GO" id="GO:0016787">
    <property type="term" value="F:hydrolase activity"/>
    <property type="evidence" value="ECO:0007669"/>
    <property type="project" value="UniProtKB-KW"/>
</dbReference>
<dbReference type="PRINTS" id="PR00111">
    <property type="entry name" value="ABHYDROLASE"/>
</dbReference>
<dbReference type="PANTHER" id="PTHR43798:SF31">
    <property type="entry name" value="AB HYDROLASE SUPERFAMILY PROTEIN YCLE"/>
    <property type="match status" value="1"/>
</dbReference>
<name>A0ABP4IT06_9PSEU</name>